<evidence type="ECO:0000313" key="7">
    <source>
        <dbReference type="EMBL" id="WOF24619.1"/>
    </source>
</evidence>
<evidence type="ECO:0000313" key="8">
    <source>
        <dbReference type="Proteomes" id="UP001305498"/>
    </source>
</evidence>
<name>A0AA97FKQ8_9MICO</name>
<dbReference type="InterPro" id="IPR009057">
    <property type="entry name" value="Homeodomain-like_sf"/>
</dbReference>
<dbReference type="GO" id="GO:0003677">
    <property type="term" value="F:DNA binding"/>
    <property type="evidence" value="ECO:0007669"/>
    <property type="project" value="UniProtKB-UniRule"/>
</dbReference>
<feature type="domain" description="HTH tetR-type" evidence="6">
    <location>
        <begin position="17"/>
        <end position="77"/>
    </location>
</feature>
<feature type="region of interest" description="Disordered" evidence="5">
    <location>
        <begin position="192"/>
        <end position="216"/>
    </location>
</feature>
<dbReference type="Pfam" id="PF00440">
    <property type="entry name" value="TetR_N"/>
    <property type="match status" value="1"/>
</dbReference>
<dbReference type="Gene3D" id="1.10.357.10">
    <property type="entry name" value="Tetracycline Repressor, domain 2"/>
    <property type="match status" value="1"/>
</dbReference>
<keyword evidence="2 4" id="KW-0238">DNA-binding</keyword>
<feature type="DNA-binding region" description="H-T-H motif" evidence="4">
    <location>
        <begin position="40"/>
        <end position="59"/>
    </location>
</feature>
<dbReference type="SUPFAM" id="SSF48498">
    <property type="entry name" value="Tetracyclin repressor-like, C-terminal domain"/>
    <property type="match status" value="1"/>
</dbReference>
<keyword evidence="1" id="KW-0805">Transcription regulation</keyword>
<accession>A0AA97FKQ8</accession>
<dbReference type="PANTHER" id="PTHR47506:SF1">
    <property type="entry name" value="HTH-TYPE TRANSCRIPTIONAL REGULATOR YJDC"/>
    <property type="match status" value="1"/>
</dbReference>
<dbReference type="InterPro" id="IPR036271">
    <property type="entry name" value="Tet_transcr_reg_TetR-rel_C_sf"/>
</dbReference>
<evidence type="ECO:0000256" key="3">
    <source>
        <dbReference type="ARBA" id="ARBA00023163"/>
    </source>
</evidence>
<dbReference type="PRINTS" id="PR00455">
    <property type="entry name" value="HTHTETR"/>
</dbReference>
<dbReference type="PANTHER" id="PTHR47506">
    <property type="entry name" value="TRANSCRIPTIONAL REGULATORY PROTEIN"/>
    <property type="match status" value="1"/>
</dbReference>
<dbReference type="Proteomes" id="UP001305498">
    <property type="component" value="Chromosome"/>
</dbReference>
<proteinExistence type="predicted"/>
<protein>
    <submittedName>
        <fullName evidence="7">Helix-turn-helix domain containing protein</fullName>
    </submittedName>
</protein>
<gene>
    <name evidence="7" type="ORF">N8K70_08195</name>
</gene>
<evidence type="ECO:0000256" key="2">
    <source>
        <dbReference type="ARBA" id="ARBA00023125"/>
    </source>
</evidence>
<sequence>MTPDREPDEVLLAPALTAGARRILEVASDLFYRRGIHAVGVDTIAAESGVTKRTLYDRFGSKDGLVEAYLQARHQRWWERMERRLAEHPASRVLAVWDSYTQDAESSDRGCAFINAAGELPVDHRGHRVIRAHKQAVRRRLADLIRTDHPEAGDADTAADLVFLLLEGAIAHRGIDGDDEMLRSGRDMTERLLRGGRADSPVEARRAAARPTGRPG</sequence>
<dbReference type="InterPro" id="IPR001647">
    <property type="entry name" value="HTH_TetR"/>
</dbReference>
<organism evidence="7 8">
    <name type="scientific">Microbacterium betulae</name>
    <dbReference type="NCBI Taxonomy" id="2981139"/>
    <lineage>
        <taxon>Bacteria</taxon>
        <taxon>Bacillati</taxon>
        <taxon>Actinomycetota</taxon>
        <taxon>Actinomycetes</taxon>
        <taxon>Micrococcales</taxon>
        <taxon>Microbacteriaceae</taxon>
        <taxon>Microbacterium</taxon>
    </lineage>
</organism>
<dbReference type="PROSITE" id="PS50977">
    <property type="entry name" value="HTH_TETR_2"/>
    <property type="match status" value="1"/>
</dbReference>
<keyword evidence="3" id="KW-0804">Transcription</keyword>
<evidence type="ECO:0000256" key="5">
    <source>
        <dbReference type="SAM" id="MobiDB-lite"/>
    </source>
</evidence>
<dbReference type="SUPFAM" id="SSF46689">
    <property type="entry name" value="Homeodomain-like"/>
    <property type="match status" value="1"/>
</dbReference>
<evidence type="ECO:0000256" key="4">
    <source>
        <dbReference type="PROSITE-ProRule" id="PRU00335"/>
    </source>
</evidence>
<reference evidence="7 8" key="1">
    <citation type="submission" date="2023-02" db="EMBL/GenBank/DDBJ databases">
        <title>Microbacterium betulae sp. nov., isolated from birch wood.</title>
        <authorList>
            <person name="Pasciak M."/>
            <person name="Pawlik K.J."/>
            <person name="Martynowski D."/>
            <person name="Laczmanski L."/>
            <person name="Ciekot J."/>
            <person name="Szponar B."/>
            <person name="Wojcik-Fatla A."/>
            <person name="Mackiewicz B."/>
            <person name="Farian E."/>
            <person name="Cholewa G."/>
            <person name="Cholewa A."/>
            <person name="Dutkiewicz J."/>
        </authorList>
    </citation>
    <scope>NUCLEOTIDE SEQUENCE [LARGE SCALE GENOMIC DNA]</scope>
    <source>
        <strain evidence="7 8">AB</strain>
    </source>
</reference>
<dbReference type="AlphaFoldDB" id="A0AA97FKQ8"/>
<keyword evidence="8" id="KW-1185">Reference proteome</keyword>
<dbReference type="KEGG" id="mbet:N8K70_08195"/>
<feature type="compositionally biased region" description="Basic and acidic residues" evidence="5">
    <location>
        <begin position="192"/>
        <end position="206"/>
    </location>
</feature>
<dbReference type="RefSeq" id="WP_317141092.1">
    <property type="nucleotide sequence ID" value="NZ_CP118157.1"/>
</dbReference>
<evidence type="ECO:0000259" key="6">
    <source>
        <dbReference type="PROSITE" id="PS50977"/>
    </source>
</evidence>
<evidence type="ECO:0000256" key="1">
    <source>
        <dbReference type="ARBA" id="ARBA00023015"/>
    </source>
</evidence>
<dbReference type="EMBL" id="CP118157">
    <property type="protein sequence ID" value="WOF24619.1"/>
    <property type="molecule type" value="Genomic_DNA"/>
</dbReference>